<evidence type="ECO:0000313" key="2">
    <source>
        <dbReference type="Proteomes" id="UP000186030"/>
    </source>
</evidence>
<sequence>MAEQQHEHAAVRLLAPPCFTIPSFAKSDDEKKTFLYEKKRRTSLVHEYVMTQETR</sequence>
<organism evidence="1 2">
    <name type="scientific">Geobacillus proteiniphilus</name>
    <dbReference type="NCBI Taxonomy" id="860353"/>
    <lineage>
        <taxon>Bacteria</taxon>
        <taxon>Bacillati</taxon>
        <taxon>Bacillota</taxon>
        <taxon>Bacilli</taxon>
        <taxon>Bacillales</taxon>
        <taxon>Anoxybacillaceae</taxon>
        <taxon>Geobacillus</taxon>
    </lineage>
</organism>
<dbReference type="Proteomes" id="UP000186030">
    <property type="component" value="Unassembled WGS sequence"/>
</dbReference>
<evidence type="ECO:0000313" key="1">
    <source>
        <dbReference type="EMBL" id="OKO95006.1"/>
    </source>
</evidence>
<comment type="caution">
    <text evidence="1">The sequence shown here is derived from an EMBL/GenBank/DDBJ whole genome shotgun (WGS) entry which is preliminary data.</text>
</comment>
<dbReference type="EMBL" id="MQMG01000011">
    <property type="protein sequence ID" value="OKO95006.1"/>
    <property type="molecule type" value="Genomic_DNA"/>
</dbReference>
<name>A0A1Q5T454_9BACL</name>
<protein>
    <submittedName>
        <fullName evidence="1">Uncharacterized protein</fullName>
    </submittedName>
</protein>
<accession>A0A1Q5T454</accession>
<reference evidence="1 2" key="1">
    <citation type="submission" date="2016-11" db="EMBL/GenBank/DDBJ databases">
        <authorList>
            <person name="Kadnikov V."/>
            <person name="Nazina T."/>
        </authorList>
    </citation>
    <scope>NUCLEOTIDE SEQUENCE [LARGE SCALE GENOMIC DNA]</scope>
    <source>
        <strain evidence="1 2">1017</strain>
    </source>
</reference>
<dbReference type="AlphaFoldDB" id="A0A1Q5T454"/>
<reference evidence="2" key="2">
    <citation type="submission" date="2017-01" db="EMBL/GenBank/DDBJ databases">
        <title>Genome sequencing and annotation of Geobacillus sp. 1017, a Hydrocarbon-Oxidizing Thermophilic Bacterium Isolated from a Heavy Oil Reservoir (China).</title>
        <authorList>
            <person name="Kadnikov V.V."/>
            <person name="Mardanov A.V."/>
            <person name="Poltaraus A.B."/>
            <person name="Sokolova D.S."/>
            <person name="Semenova E.M."/>
            <person name="Ravin N.V."/>
            <person name="Tourova T.P."/>
            <person name="Nazina T.N."/>
        </authorList>
    </citation>
    <scope>NUCLEOTIDE SEQUENCE [LARGE SCALE GENOMIC DNA]</scope>
    <source>
        <strain evidence="2">1017</strain>
    </source>
</reference>
<gene>
    <name evidence="1" type="ORF">BRO54_1211</name>
</gene>
<proteinExistence type="predicted"/>